<organism evidence="1 2">
    <name type="scientific">Extremus antarcticus</name>
    <dbReference type="NCBI Taxonomy" id="702011"/>
    <lineage>
        <taxon>Eukaryota</taxon>
        <taxon>Fungi</taxon>
        <taxon>Dikarya</taxon>
        <taxon>Ascomycota</taxon>
        <taxon>Pezizomycotina</taxon>
        <taxon>Dothideomycetes</taxon>
        <taxon>Dothideomycetidae</taxon>
        <taxon>Mycosphaerellales</taxon>
        <taxon>Extremaceae</taxon>
        <taxon>Extremus</taxon>
    </lineage>
</organism>
<reference evidence="1" key="1">
    <citation type="submission" date="2023-04" db="EMBL/GenBank/DDBJ databases">
        <title>Black Yeasts Isolated from many extreme environments.</title>
        <authorList>
            <person name="Coleine C."/>
            <person name="Stajich J.E."/>
            <person name="Selbmann L."/>
        </authorList>
    </citation>
    <scope>NUCLEOTIDE SEQUENCE</scope>
    <source>
        <strain evidence="1">CCFEE 5312</strain>
    </source>
</reference>
<comment type="caution">
    <text evidence="1">The sequence shown here is derived from an EMBL/GenBank/DDBJ whole genome shotgun (WGS) entry which is preliminary data.</text>
</comment>
<dbReference type="EMBL" id="JAWDJX010000049">
    <property type="protein sequence ID" value="KAK3048426.1"/>
    <property type="molecule type" value="Genomic_DNA"/>
</dbReference>
<gene>
    <name evidence="1" type="ORF">LTR09_010257</name>
</gene>
<name>A0AAJ0G575_9PEZI</name>
<protein>
    <submittedName>
        <fullName evidence="1">Uncharacterized protein</fullName>
    </submittedName>
</protein>
<sequence>MSEDQHKSLAEEFGFDTPAYMKLQVDCAKAGGTPGEADLDTLPGQDSIPQCWYSVPAYKGTFEGGTYDGGPQSIYLSSEDW</sequence>
<evidence type="ECO:0000313" key="1">
    <source>
        <dbReference type="EMBL" id="KAK3048426.1"/>
    </source>
</evidence>
<keyword evidence="2" id="KW-1185">Reference proteome</keyword>
<proteinExistence type="predicted"/>
<accession>A0AAJ0G575</accession>
<dbReference type="Proteomes" id="UP001271007">
    <property type="component" value="Unassembled WGS sequence"/>
</dbReference>
<evidence type="ECO:0000313" key="2">
    <source>
        <dbReference type="Proteomes" id="UP001271007"/>
    </source>
</evidence>
<dbReference type="AlphaFoldDB" id="A0AAJ0G575"/>